<dbReference type="InterPro" id="IPR050087">
    <property type="entry name" value="AON_synthase_class-II"/>
</dbReference>
<keyword evidence="7 9" id="KW-0663">Pyridoxal phosphate</keyword>
<evidence type="ECO:0000259" key="11">
    <source>
        <dbReference type="Pfam" id="PF00155"/>
    </source>
</evidence>
<dbReference type="SUPFAM" id="SSF53383">
    <property type="entry name" value="PLP-dependent transferases"/>
    <property type="match status" value="1"/>
</dbReference>
<dbReference type="Pfam" id="PF00155">
    <property type="entry name" value="Aminotran_1_2"/>
    <property type="match status" value="1"/>
</dbReference>
<dbReference type="InterPro" id="IPR004723">
    <property type="entry name" value="AONS_Archaea/Proteobacteria"/>
</dbReference>
<accession>A0A2P6AR68</accession>
<dbReference type="Proteomes" id="UP000243900">
    <property type="component" value="Unassembled WGS sequence"/>
</dbReference>
<feature type="binding site" evidence="9">
    <location>
        <position position="362"/>
    </location>
    <ligand>
        <name>substrate</name>
    </ligand>
</feature>
<dbReference type="GO" id="GO:0030170">
    <property type="term" value="F:pyridoxal phosphate binding"/>
    <property type="evidence" value="ECO:0007669"/>
    <property type="project" value="UniProtKB-UniRule"/>
</dbReference>
<dbReference type="GO" id="GO:0009102">
    <property type="term" value="P:biotin biosynthetic process"/>
    <property type="evidence" value="ECO:0007669"/>
    <property type="project" value="UniProtKB-UniRule"/>
</dbReference>
<gene>
    <name evidence="9 12" type="primary">bioF</name>
    <name evidence="12" type="ORF">C5O18_08000</name>
</gene>
<comment type="similarity">
    <text evidence="3 9">Belongs to the class-II pyridoxal-phosphate-dependent aminotransferase family. BioF subfamily.</text>
</comment>
<dbReference type="Gene3D" id="3.90.1150.10">
    <property type="entry name" value="Aspartate Aminotransferase, domain 1"/>
    <property type="match status" value="1"/>
</dbReference>
<dbReference type="CDD" id="cd06454">
    <property type="entry name" value="KBL_like"/>
    <property type="match status" value="1"/>
</dbReference>
<comment type="pathway">
    <text evidence="2 9">Cofactor biosynthesis; biotin biosynthesis.</text>
</comment>
<feature type="domain" description="Aminotransferase class I/classII large" evidence="11">
    <location>
        <begin position="50"/>
        <end position="390"/>
    </location>
</feature>
<evidence type="ECO:0000256" key="1">
    <source>
        <dbReference type="ARBA" id="ARBA00001933"/>
    </source>
</evidence>
<dbReference type="GO" id="GO:0008710">
    <property type="term" value="F:8-amino-7-oxononanoate synthase activity"/>
    <property type="evidence" value="ECO:0007669"/>
    <property type="project" value="UniProtKB-UniRule"/>
</dbReference>
<comment type="catalytic activity">
    <reaction evidence="8 9">
        <text>6-carboxyhexanoyl-[ACP] + L-alanine + H(+) = (8S)-8-amino-7-oxononanoate + holo-[ACP] + CO2</text>
        <dbReference type="Rhea" id="RHEA:42288"/>
        <dbReference type="Rhea" id="RHEA-COMP:9685"/>
        <dbReference type="Rhea" id="RHEA-COMP:9955"/>
        <dbReference type="ChEBI" id="CHEBI:15378"/>
        <dbReference type="ChEBI" id="CHEBI:16526"/>
        <dbReference type="ChEBI" id="CHEBI:57972"/>
        <dbReference type="ChEBI" id="CHEBI:64479"/>
        <dbReference type="ChEBI" id="CHEBI:78846"/>
        <dbReference type="ChEBI" id="CHEBI:149468"/>
        <dbReference type="EC" id="2.3.1.47"/>
    </reaction>
</comment>
<feature type="binding site" evidence="9">
    <location>
        <position position="216"/>
    </location>
    <ligand>
        <name>pyridoxal 5'-phosphate</name>
        <dbReference type="ChEBI" id="CHEBI:597326"/>
    </ligand>
</feature>
<evidence type="ECO:0000256" key="3">
    <source>
        <dbReference type="ARBA" id="ARBA00010008"/>
    </source>
</evidence>
<keyword evidence="6 9" id="KW-0093">Biotin biosynthesis</keyword>
<dbReference type="InterPro" id="IPR015421">
    <property type="entry name" value="PyrdxlP-dep_Trfase_major"/>
</dbReference>
<evidence type="ECO:0000256" key="8">
    <source>
        <dbReference type="ARBA" id="ARBA00047715"/>
    </source>
</evidence>
<evidence type="ECO:0000256" key="10">
    <source>
        <dbReference type="PIRSR" id="PIRSR604723-51"/>
    </source>
</evidence>
<organism evidence="12 13">
    <name type="scientific">Amnimonas aquatica</name>
    <dbReference type="NCBI Taxonomy" id="2094561"/>
    <lineage>
        <taxon>Bacteria</taxon>
        <taxon>Pseudomonadati</taxon>
        <taxon>Pseudomonadota</taxon>
        <taxon>Gammaproteobacteria</taxon>
        <taxon>Moraxellales</taxon>
        <taxon>Moraxellaceae</taxon>
        <taxon>Amnimonas</taxon>
    </lineage>
</organism>
<feature type="binding site" evidence="9">
    <location>
        <position position="188"/>
    </location>
    <ligand>
        <name>pyridoxal 5'-phosphate</name>
        <dbReference type="ChEBI" id="CHEBI:597326"/>
    </ligand>
</feature>
<comment type="subunit">
    <text evidence="4 9">Homodimer.</text>
</comment>
<keyword evidence="5 9" id="KW-0808">Transferase</keyword>
<comment type="cofactor">
    <cofactor evidence="1 9 10">
        <name>pyridoxal 5'-phosphate</name>
        <dbReference type="ChEBI" id="CHEBI:597326"/>
    </cofactor>
</comment>
<dbReference type="HAMAP" id="MF_01693">
    <property type="entry name" value="BioF_aminotrans_2"/>
    <property type="match status" value="1"/>
</dbReference>
<dbReference type="UniPathway" id="UPA00078"/>
<evidence type="ECO:0000313" key="12">
    <source>
        <dbReference type="EMBL" id="PQA35982.1"/>
    </source>
</evidence>
<dbReference type="EC" id="2.3.1.47" evidence="9"/>
<evidence type="ECO:0000256" key="2">
    <source>
        <dbReference type="ARBA" id="ARBA00004746"/>
    </source>
</evidence>
<dbReference type="EMBL" id="PTQZ01000212">
    <property type="protein sequence ID" value="PQA35982.1"/>
    <property type="molecule type" value="Genomic_DNA"/>
</dbReference>
<evidence type="ECO:0000256" key="9">
    <source>
        <dbReference type="HAMAP-Rule" id="MF_01693"/>
    </source>
</evidence>
<proteinExistence type="inferred from homology"/>
<evidence type="ECO:0000256" key="6">
    <source>
        <dbReference type="ARBA" id="ARBA00022756"/>
    </source>
</evidence>
<evidence type="ECO:0000313" key="13">
    <source>
        <dbReference type="Proteomes" id="UP000243900"/>
    </source>
</evidence>
<feature type="binding site" evidence="9">
    <location>
        <position position="28"/>
    </location>
    <ligand>
        <name>substrate</name>
    </ligand>
</feature>
<sequence length="400" mass="42408">MPDDGLPGDWRQWLGDVLAEREAASLTRRARSLDSAQGPRVLRDGRWLHNLCSNDYLGLAADPALRQALADAVVRVGVGAGAAGLVCGHHAEHAALAEELADWLGVEAVLLFGNGYLANLGLLQGLAGKGDAILQDRLNHASLLDGGLASGARHQRYAHRDSDDLARRLHDLPADTRRRLVVSDGVFSMDGDLAPLPALTAVCRAHGALLVLDEAHAFGVLGEQGRGSVSHFGLPAAAVPLRMGTLGKAFGVYGAFVAGPRLLIDALQQLARPAIYTTALPPALAAATREALRRVRADDWRREQLNLRIAQLRAGLLAQGWTLMDSATAIQPVLLGSAERALSLSQDLLERGFLAGAIRPPTVPSGTARLRLTVTATHTAQAVDDLLNALAELAPRYLES</sequence>
<evidence type="ECO:0000256" key="4">
    <source>
        <dbReference type="ARBA" id="ARBA00011738"/>
    </source>
</evidence>
<feature type="binding site" evidence="9">
    <location>
        <begin position="115"/>
        <end position="116"/>
    </location>
    <ligand>
        <name>pyridoxal 5'-phosphate</name>
        <dbReference type="ChEBI" id="CHEBI:597326"/>
    </ligand>
</feature>
<dbReference type="InterPro" id="IPR004839">
    <property type="entry name" value="Aminotransferase_I/II_large"/>
</dbReference>
<keyword evidence="13" id="KW-1185">Reference proteome</keyword>
<dbReference type="PANTHER" id="PTHR13693:SF100">
    <property type="entry name" value="8-AMINO-7-OXONONANOATE SYNTHASE"/>
    <property type="match status" value="1"/>
</dbReference>
<feature type="binding site" evidence="9">
    <location>
        <position position="140"/>
    </location>
    <ligand>
        <name>substrate</name>
    </ligand>
</feature>
<dbReference type="NCBIfam" id="TIGR00858">
    <property type="entry name" value="bioF"/>
    <property type="match status" value="1"/>
</dbReference>
<dbReference type="OrthoDB" id="9807157at2"/>
<dbReference type="Gene3D" id="3.40.640.10">
    <property type="entry name" value="Type I PLP-dependent aspartate aminotransferase-like (Major domain)"/>
    <property type="match status" value="1"/>
</dbReference>
<comment type="caution">
    <text evidence="12">The sequence shown here is derived from an EMBL/GenBank/DDBJ whole genome shotgun (WGS) entry which is preliminary data.</text>
</comment>
<feature type="modified residue" description="N6-(pyridoxal phosphate)lysine" evidence="9 10">
    <location>
        <position position="248"/>
    </location>
</feature>
<protein>
    <recommendedName>
        <fullName evidence="9">8-amino-7-oxononanoate synthase</fullName>
        <shortName evidence="9">AONS</shortName>
        <ecNumber evidence="9">2.3.1.47</ecNumber>
    </recommendedName>
    <alternativeName>
        <fullName evidence="9">7-keto-8-amino-pelargonic acid synthase</fullName>
        <shortName evidence="9">7-KAP synthase</shortName>
        <shortName evidence="9">KAPA synthase</shortName>
    </alternativeName>
    <alternativeName>
        <fullName evidence="9">8-amino-7-ketopelargonate synthase</fullName>
    </alternativeName>
</protein>
<dbReference type="PANTHER" id="PTHR13693">
    <property type="entry name" value="CLASS II AMINOTRANSFERASE/8-AMINO-7-OXONONANOATE SYNTHASE"/>
    <property type="match status" value="1"/>
</dbReference>
<evidence type="ECO:0000256" key="7">
    <source>
        <dbReference type="ARBA" id="ARBA00022898"/>
    </source>
</evidence>
<dbReference type="InterPro" id="IPR001917">
    <property type="entry name" value="Aminotrans_II_pyridoxalP_BS"/>
</dbReference>
<evidence type="ECO:0000256" key="5">
    <source>
        <dbReference type="ARBA" id="ARBA00022679"/>
    </source>
</evidence>
<reference evidence="13" key="1">
    <citation type="submission" date="2018-02" db="EMBL/GenBank/DDBJ databases">
        <title>Genome sequencing of Solimonas sp. HR-BB.</title>
        <authorList>
            <person name="Lee Y."/>
            <person name="Jeon C.O."/>
        </authorList>
    </citation>
    <scope>NUCLEOTIDE SEQUENCE [LARGE SCALE GENOMIC DNA]</scope>
    <source>
        <strain evidence="13">HR-E</strain>
    </source>
</reference>
<dbReference type="InterPro" id="IPR015424">
    <property type="entry name" value="PyrdxlP-dep_Trfase"/>
</dbReference>
<dbReference type="InterPro" id="IPR022834">
    <property type="entry name" value="AONS_Proteobacteria"/>
</dbReference>
<dbReference type="InterPro" id="IPR015422">
    <property type="entry name" value="PyrdxlP-dep_Trfase_small"/>
</dbReference>
<dbReference type="RefSeq" id="WP_105192996.1">
    <property type="nucleotide sequence ID" value="NZ_PTQZ01000212.1"/>
</dbReference>
<feature type="binding site" evidence="9">
    <location>
        <position position="245"/>
    </location>
    <ligand>
        <name>pyridoxal 5'-phosphate</name>
        <dbReference type="ChEBI" id="CHEBI:597326"/>
    </ligand>
</feature>
<comment type="function">
    <text evidence="9">Catalyzes the decarboxylative condensation of pimeloyl-[acyl-carrier protein] and L-alanine to produce 8-amino-7-oxononanoate (AON), [acyl-carrier protein], and carbon dioxide.</text>
</comment>
<name>A0A2P6AR68_9GAMM</name>
<dbReference type="AlphaFoldDB" id="A0A2P6AR68"/>
<dbReference type="PROSITE" id="PS00599">
    <property type="entry name" value="AA_TRANSFER_CLASS_2"/>
    <property type="match status" value="1"/>
</dbReference>